<evidence type="ECO:0000256" key="1">
    <source>
        <dbReference type="SAM" id="MobiDB-lite"/>
    </source>
</evidence>
<sequence length="88" mass="10149">MEEGRAERRRRTEAPSHPQGGTGRAGVMTDVHRRFLQLLMTHGVLEEWDVQRLQKHCYRVHDQVMQKQCFLCLLSGGITMLVKTMSAL</sequence>
<dbReference type="RefSeq" id="XP_030873373.1">
    <property type="nucleotide sequence ID" value="XM_031017513.1"/>
</dbReference>
<organism evidence="2 3">
    <name type="scientific">Leptonychotes weddellii</name>
    <name type="common">Weddell seal</name>
    <name type="synonym">Otaria weddellii</name>
    <dbReference type="NCBI Taxonomy" id="9713"/>
    <lineage>
        <taxon>Eukaryota</taxon>
        <taxon>Metazoa</taxon>
        <taxon>Chordata</taxon>
        <taxon>Craniata</taxon>
        <taxon>Vertebrata</taxon>
        <taxon>Euteleostomi</taxon>
        <taxon>Mammalia</taxon>
        <taxon>Eutheria</taxon>
        <taxon>Laurasiatheria</taxon>
        <taxon>Carnivora</taxon>
        <taxon>Caniformia</taxon>
        <taxon>Pinnipedia</taxon>
        <taxon>Phocidae</taxon>
        <taxon>Monachinae</taxon>
        <taxon>Lobodontini</taxon>
        <taxon>Leptonychotes</taxon>
    </lineage>
</organism>
<dbReference type="Proteomes" id="UP000245341">
    <property type="component" value="Unplaced"/>
</dbReference>
<dbReference type="AlphaFoldDB" id="A0A7F8PYX9"/>
<keyword evidence="2" id="KW-1185">Reference proteome</keyword>
<dbReference type="KEGG" id="lww:115936754"/>
<accession>A0A7F8PYX9</accession>
<feature type="region of interest" description="Disordered" evidence="1">
    <location>
        <begin position="1"/>
        <end position="26"/>
    </location>
</feature>
<reference evidence="3" key="1">
    <citation type="submission" date="2025-08" db="UniProtKB">
        <authorList>
            <consortium name="RefSeq"/>
        </authorList>
    </citation>
    <scope>IDENTIFICATION</scope>
    <source>
        <tissue evidence="3">Liver</tissue>
    </source>
</reference>
<dbReference type="GeneID" id="115936754"/>
<evidence type="ECO:0000313" key="3">
    <source>
        <dbReference type="RefSeq" id="XP_030873373.1"/>
    </source>
</evidence>
<name>A0A7F8PYX9_LEPWE</name>
<gene>
    <name evidence="3" type="primary">LOC115936754</name>
</gene>
<protein>
    <submittedName>
        <fullName evidence="3">Non-structural maintenance of chromosomes element 1 homolog</fullName>
    </submittedName>
</protein>
<evidence type="ECO:0000313" key="2">
    <source>
        <dbReference type="Proteomes" id="UP000245341"/>
    </source>
</evidence>
<proteinExistence type="predicted"/>
<dbReference type="Gene3D" id="3.90.1150.220">
    <property type="match status" value="1"/>
</dbReference>
<dbReference type="OrthoDB" id="185455at2759"/>
<feature type="compositionally biased region" description="Basic and acidic residues" evidence="1">
    <location>
        <begin position="1"/>
        <end position="14"/>
    </location>
</feature>